<evidence type="ECO:0000259" key="4">
    <source>
        <dbReference type="SMART" id="SM00903"/>
    </source>
</evidence>
<dbReference type="InterPro" id="IPR012349">
    <property type="entry name" value="Split_barrel_FMN-bd"/>
</dbReference>
<comment type="cofactor">
    <cofactor evidence="1">
        <name>FMN</name>
        <dbReference type="ChEBI" id="CHEBI:58210"/>
    </cofactor>
</comment>
<dbReference type="InterPro" id="IPR002563">
    <property type="entry name" value="Flavin_Rdtase-like_dom"/>
</dbReference>
<dbReference type="SUPFAM" id="SSF50475">
    <property type="entry name" value="FMN-binding split barrel"/>
    <property type="match status" value="1"/>
</dbReference>
<accession>A0ABY1LRV2</accession>
<name>A0ABY1LRV2_9BACL</name>
<dbReference type="Proteomes" id="UP000192939">
    <property type="component" value="Unassembled WGS sequence"/>
</dbReference>
<dbReference type="RefSeq" id="WP_009224313.1">
    <property type="nucleotide sequence ID" value="NZ_FXAE01000001.1"/>
</dbReference>
<dbReference type="Gene3D" id="2.30.110.10">
    <property type="entry name" value="Electron Transport, Fmn-binding Protein, Chain A"/>
    <property type="match status" value="1"/>
</dbReference>
<evidence type="ECO:0000313" key="6">
    <source>
        <dbReference type="Proteomes" id="UP000192939"/>
    </source>
</evidence>
<dbReference type="InterPro" id="IPR052174">
    <property type="entry name" value="Flavoredoxin"/>
</dbReference>
<dbReference type="EMBL" id="FXAE01000001">
    <property type="protein sequence ID" value="SME91340.1"/>
    <property type="molecule type" value="Genomic_DNA"/>
</dbReference>
<proteinExistence type="inferred from homology"/>
<dbReference type="Pfam" id="PF01613">
    <property type="entry name" value="Flavin_Reduct"/>
    <property type="match status" value="1"/>
</dbReference>
<evidence type="ECO:0000256" key="1">
    <source>
        <dbReference type="ARBA" id="ARBA00001917"/>
    </source>
</evidence>
<dbReference type="PANTHER" id="PTHR43567:SF1">
    <property type="entry name" value="FLAVOREDOXIN"/>
    <property type="match status" value="1"/>
</dbReference>
<protein>
    <submittedName>
        <fullName evidence="5">NADH-FMN oxidoreductase RutF, flavin reductase (DIM6/NTAB) family</fullName>
    </submittedName>
</protein>
<keyword evidence="6" id="KW-1185">Reference proteome</keyword>
<dbReference type="PANTHER" id="PTHR43567">
    <property type="entry name" value="FLAVOREDOXIN-RELATED-RELATED"/>
    <property type="match status" value="1"/>
</dbReference>
<evidence type="ECO:0000313" key="5">
    <source>
        <dbReference type="EMBL" id="SME91340.1"/>
    </source>
</evidence>
<feature type="domain" description="Flavin reductase like" evidence="4">
    <location>
        <begin position="11"/>
        <end position="158"/>
    </location>
</feature>
<comment type="similarity">
    <text evidence="3">Belongs to the flavoredoxin family.</text>
</comment>
<keyword evidence="2" id="KW-0285">Flavoprotein</keyword>
<evidence type="ECO:0000256" key="3">
    <source>
        <dbReference type="ARBA" id="ARBA00038054"/>
    </source>
</evidence>
<reference evidence="5 6" key="1">
    <citation type="submission" date="2017-04" db="EMBL/GenBank/DDBJ databases">
        <authorList>
            <person name="Varghese N."/>
            <person name="Submissions S."/>
        </authorList>
    </citation>
    <scope>NUCLEOTIDE SEQUENCE [LARGE SCALE GENOMIC DNA]</scope>
    <source>
        <strain evidence="5 6">J12</strain>
    </source>
</reference>
<dbReference type="SMART" id="SM00903">
    <property type="entry name" value="Flavin_Reduct"/>
    <property type="match status" value="1"/>
</dbReference>
<organism evidence="5 6">
    <name type="scientific">Paenibacillus barengoltzii J12</name>
    <dbReference type="NCBI Taxonomy" id="935846"/>
    <lineage>
        <taxon>Bacteria</taxon>
        <taxon>Bacillati</taxon>
        <taxon>Bacillota</taxon>
        <taxon>Bacilli</taxon>
        <taxon>Bacillales</taxon>
        <taxon>Paenibacillaceae</taxon>
        <taxon>Paenibacillus</taxon>
    </lineage>
</organism>
<sequence>MEKIEVNFEKMYYGFPVILTSFYDEHGVAHVTPSSSSYSLKDLIVLGYNSKGYAAQHLKAGADFVVNLPDRSLQESINYCGSRSGAEGSKFAAAGLTPVASEHVHAPAIQECPISIACRVVEVVESEQFPGLTHIFGRIVSRSVAKDYLSAEGRLLIDKLNPVIYAGDGVHKGFRFLQES</sequence>
<comment type="caution">
    <text evidence="5">The sequence shown here is derived from an EMBL/GenBank/DDBJ whole genome shotgun (WGS) entry which is preliminary data.</text>
</comment>
<gene>
    <name evidence="5" type="ORF">SAMN02744124_00152</name>
</gene>
<evidence type="ECO:0000256" key="2">
    <source>
        <dbReference type="ARBA" id="ARBA00022630"/>
    </source>
</evidence>